<protein>
    <recommendedName>
        <fullName evidence="5">TrbL/VirB6 plasmid conjugal transfer protein</fullName>
    </recommendedName>
</protein>
<evidence type="ECO:0008006" key="5">
    <source>
        <dbReference type="Google" id="ProtNLM"/>
    </source>
</evidence>
<dbReference type="NCBIfam" id="NF045848">
    <property type="entry name" value="MMCAP2_0566_fam"/>
    <property type="match status" value="1"/>
</dbReference>
<feature type="transmembrane region" description="Helical" evidence="2">
    <location>
        <begin position="141"/>
        <end position="162"/>
    </location>
</feature>
<sequence length="443" mass="48669">MYICFLGFIETLQEIFSGIFDTILSPILTDVLTVIVTFAVDTLKKTFAELFLQLLVVVLKIVDFLEDIFDIFSGYRDVYVDRQPTDLLSAFMSMDKVKMAFLMVTVLAVALAFLFTIIAVGKSISDMTLEGKRPVGKVLGAGVKAAVAFALVPFMVIFFLQLSTILVRSATNALVMQQTDGTPPSMGTIIFLTGSLDAGRTDLAEPSFTDSVRNKYYTGRVSYTDMKQVKKDFDPAKFQIAICAVCTLLMIVILICGIFLFIQRIFDVLLLYIVSPLFVSTMPFDDGASFGKWRDMFVAKLLSGFGVIFTMKLYLMLVPTVAGSRLLMFDDKTLEGYAFINAMLKLFVVIGGAWAAFKSQHLILTILHPEAARAARMSTAMMMGAVMGAAGGAAGLARAALPGKRRRVFMDHQSSSVLSESRSLGSIKAMEQEAERKSQAFRG</sequence>
<dbReference type="RefSeq" id="WP_092370648.1">
    <property type="nucleotide sequence ID" value="NZ_DAINWJ010000035.1"/>
</dbReference>
<feature type="transmembrane region" description="Helical" evidence="2">
    <location>
        <begin position="15"/>
        <end position="40"/>
    </location>
</feature>
<evidence type="ECO:0000313" key="4">
    <source>
        <dbReference type="Proteomes" id="UP000198508"/>
    </source>
</evidence>
<keyword evidence="2" id="KW-0472">Membrane</keyword>
<reference evidence="4" key="1">
    <citation type="submission" date="2016-10" db="EMBL/GenBank/DDBJ databases">
        <authorList>
            <person name="Varghese N."/>
            <person name="Submissions S."/>
        </authorList>
    </citation>
    <scope>NUCLEOTIDE SEQUENCE [LARGE SCALE GENOMIC DNA]</scope>
    <source>
        <strain evidence="4">NLAE-zl-G277</strain>
    </source>
</reference>
<evidence type="ECO:0000256" key="2">
    <source>
        <dbReference type="SAM" id="Phobius"/>
    </source>
</evidence>
<dbReference type="EMBL" id="FOIM01000041">
    <property type="protein sequence ID" value="SEU17002.1"/>
    <property type="molecule type" value="Genomic_DNA"/>
</dbReference>
<proteinExistence type="predicted"/>
<organism evidence="3 4">
    <name type="scientific">Enterocloster lavalensis</name>
    <dbReference type="NCBI Taxonomy" id="460384"/>
    <lineage>
        <taxon>Bacteria</taxon>
        <taxon>Bacillati</taxon>
        <taxon>Bacillota</taxon>
        <taxon>Clostridia</taxon>
        <taxon>Lachnospirales</taxon>
        <taxon>Lachnospiraceae</taxon>
        <taxon>Enterocloster</taxon>
    </lineage>
</organism>
<keyword evidence="2" id="KW-1133">Transmembrane helix</keyword>
<dbReference type="AlphaFoldDB" id="A0A1I0K123"/>
<feature type="transmembrane region" description="Helical" evidence="2">
    <location>
        <begin position="99"/>
        <end position="120"/>
    </location>
</feature>
<keyword evidence="4" id="KW-1185">Reference proteome</keyword>
<gene>
    <name evidence="3" type="ORF">SAMN05216313_14116</name>
</gene>
<name>A0A1I0K123_9FIRM</name>
<dbReference type="NCBIfam" id="NF045889">
    <property type="entry name" value="ICE_Mbov_0396_TM"/>
    <property type="match status" value="1"/>
</dbReference>
<feature type="transmembrane region" description="Helical" evidence="2">
    <location>
        <begin position="336"/>
        <end position="357"/>
    </location>
</feature>
<feature type="compositionally biased region" description="Basic and acidic residues" evidence="1">
    <location>
        <begin position="430"/>
        <end position="443"/>
    </location>
</feature>
<evidence type="ECO:0000313" key="3">
    <source>
        <dbReference type="EMBL" id="SEU17002.1"/>
    </source>
</evidence>
<accession>A0A1I0K123</accession>
<dbReference type="Proteomes" id="UP000198508">
    <property type="component" value="Unassembled WGS sequence"/>
</dbReference>
<dbReference type="STRING" id="460384.SAMN05216313_14116"/>
<feature type="region of interest" description="Disordered" evidence="1">
    <location>
        <begin position="419"/>
        <end position="443"/>
    </location>
</feature>
<feature type="transmembrane region" description="Helical" evidence="2">
    <location>
        <begin position="296"/>
        <end position="315"/>
    </location>
</feature>
<feature type="transmembrane region" description="Helical" evidence="2">
    <location>
        <begin position="238"/>
        <end position="261"/>
    </location>
</feature>
<evidence type="ECO:0000256" key="1">
    <source>
        <dbReference type="SAM" id="MobiDB-lite"/>
    </source>
</evidence>
<feature type="transmembrane region" description="Helical" evidence="2">
    <location>
        <begin position="377"/>
        <end position="401"/>
    </location>
</feature>
<keyword evidence="2" id="KW-0812">Transmembrane</keyword>